<accession>A0A2A2HYZ8</accession>
<sequence length="173" mass="18699">MFPKVEVGGRVAWNRTQTNCFRVGCDIRDLSANIKLQAPLIPEEWFSLAAGVQDLGGEANFFDATYIVAGRSLGPVDLSAGYGDPDIEGRYLDGAFGAIQYSPVEWAGVIAEHDAQDARAGLRLNSPKGLLPFGAQVKSKVLLWNEGDSESDRRFFSVGISIPFGNEASKDDT</sequence>
<evidence type="ECO:0000313" key="1">
    <source>
        <dbReference type="EMBL" id="PAV24422.1"/>
    </source>
</evidence>
<keyword evidence="2" id="KW-1185">Reference proteome</keyword>
<dbReference type="Proteomes" id="UP000218332">
    <property type="component" value="Unassembled WGS sequence"/>
</dbReference>
<dbReference type="EMBL" id="NMPM01000188">
    <property type="protein sequence ID" value="PAV24422.1"/>
    <property type="molecule type" value="Genomic_DNA"/>
</dbReference>
<proteinExistence type="predicted"/>
<gene>
    <name evidence="1" type="ORF">CF392_16370</name>
</gene>
<organism evidence="1 2">
    <name type="scientific">Tamilnaduibacter salinus</name>
    <dbReference type="NCBI Taxonomy" id="1484056"/>
    <lineage>
        <taxon>Bacteria</taxon>
        <taxon>Pseudomonadati</taxon>
        <taxon>Pseudomonadota</taxon>
        <taxon>Gammaproteobacteria</taxon>
        <taxon>Pseudomonadales</taxon>
        <taxon>Marinobacteraceae</taxon>
        <taxon>Tamilnaduibacter</taxon>
    </lineage>
</organism>
<reference evidence="1 2" key="1">
    <citation type="submission" date="2017-07" db="EMBL/GenBank/DDBJ databases">
        <title>Tamlnaduibacter salinus (Mi-7) genome sequencing.</title>
        <authorList>
            <person name="Verma A."/>
            <person name="Krishnamurthi S."/>
        </authorList>
    </citation>
    <scope>NUCLEOTIDE SEQUENCE [LARGE SCALE GENOMIC DNA]</scope>
    <source>
        <strain evidence="1 2">Mi-7</strain>
    </source>
</reference>
<name>A0A2A2HYZ8_9GAMM</name>
<dbReference type="AlphaFoldDB" id="A0A2A2HYZ8"/>
<evidence type="ECO:0008006" key="3">
    <source>
        <dbReference type="Google" id="ProtNLM"/>
    </source>
</evidence>
<comment type="caution">
    <text evidence="1">The sequence shown here is derived from an EMBL/GenBank/DDBJ whole genome shotgun (WGS) entry which is preliminary data.</text>
</comment>
<dbReference type="InterPro" id="IPR010344">
    <property type="entry name" value="YbjH"/>
</dbReference>
<evidence type="ECO:0000313" key="2">
    <source>
        <dbReference type="Proteomes" id="UP000218332"/>
    </source>
</evidence>
<protein>
    <recommendedName>
        <fullName evidence="3">Porin</fullName>
    </recommendedName>
</protein>
<dbReference type="Pfam" id="PF06082">
    <property type="entry name" value="YjbH"/>
    <property type="match status" value="1"/>
</dbReference>